<reference evidence="2 3" key="1">
    <citation type="submission" date="2016-06" db="EMBL/GenBank/DDBJ databases">
        <authorList>
            <person name="Kjaerup R.B."/>
            <person name="Dalgaard T.S."/>
            <person name="Juul-Madsen H.R."/>
        </authorList>
    </citation>
    <scope>NUCLEOTIDE SEQUENCE [LARGE SCALE GENOMIC DNA]</scope>
    <source>
        <strain evidence="2 3">CECT 8886</strain>
    </source>
</reference>
<dbReference type="Proteomes" id="UP000092544">
    <property type="component" value="Unassembled WGS sequence"/>
</dbReference>
<dbReference type="EMBL" id="FLOB01000001">
    <property type="protein sequence ID" value="SBS25054.1"/>
    <property type="molecule type" value="Genomic_DNA"/>
</dbReference>
<name>A0A1A8T1I2_9GAMM</name>
<feature type="transmembrane region" description="Helical" evidence="1">
    <location>
        <begin position="25"/>
        <end position="54"/>
    </location>
</feature>
<keyword evidence="3" id="KW-1185">Reference proteome</keyword>
<keyword evidence="1" id="KW-0472">Membrane</keyword>
<evidence type="ECO:0000256" key="1">
    <source>
        <dbReference type="SAM" id="Phobius"/>
    </source>
</evidence>
<dbReference type="AlphaFoldDB" id="A0A1A8T1I2"/>
<keyword evidence="1" id="KW-1133">Transmembrane helix</keyword>
<dbReference type="RefSeq" id="WP_067011723.1">
    <property type="nucleotide sequence ID" value="NZ_FLOB01000001.1"/>
</dbReference>
<keyword evidence="1" id="KW-0812">Transmembrane</keyword>
<accession>A0A1A8T1I2</accession>
<sequence>MNADHKETIIYGERGANISFRILRYALMSCIPLLAVCAYMNNYFVLLPVLFLLVSRYMTAKYWQNTPYVVFKDDLFTIKPSKMVAEKSIPYDSVVRIEEQKRAWVVNYSIDGKERQLVIVRFWLTPAGEGTIRTEFKRYMPSVVIDAE</sequence>
<protein>
    <submittedName>
        <fullName evidence="2">Uncharacterized protein</fullName>
    </submittedName>
</protein>
<evidence type="ECO:0000313" key="2">
    <source>
        <dbReference type="EMBL" id="SBS25054.1"/>
    </source>
</evidence>
<gene>
    <name evidence="2" type="ORF">MSP8886_00155</name>
</gene>
<dbReference type="OrthoDB" id="6104282at2"/>
<proteinExistence type="predicted"/>
<evidence type="ECO:0000313" key="3">
    <source>
        <dbReference type="Proteomes" id="UP000092544"/>
    </source>
</evidence>
<organism evidence="2 3">
    <name type="scientific">Marinomonas spartinae</name>
    <dbReference type="NCBI Taxonomy" id="1792290"/>
    <lineage>
        <taxon>Bacteria</taxon>
        <taxon>Pseudomonadati</taxon>
        <taxon>Pseudomonadota</taxon>
        <taxon>Gammaproteobacteria</taxon>
        <taxon>Oceanospirillales</taxon>
        <taxon>Oceanospirillaceae</taxon>
        <taxon>Marinomonas</taxon>
    </lineage>
</organism>